<dbReference type="GO" id="GO:0008816">
    <property type="term" value="F:citryl-CoA lyase activity"/>
    <property type="evidence" value="ECO:0007669"/>
    <property type="project" value="UniProtKB-EC"/>
</dbReference>
<dbReference type="Pfam" id="PF03328">
    <property type="entry name" value="HpcH_HpaI"/>
    <property type="match status" value="1"/>
</dbReference>
<name>A0ABS4EYJ2_9CLOT</name>
<comment type="subunit">
    <text evidence="5">Oligomer with a subunit composition of (alpha,beta,gamma)6.</text>
</comment>
<dbReference type="SUPFAM" id="SSF51621">
    <property type="entry name" value="Phosphoenolpyruvate/pyruvate domain"/>
    <property type="match status" value="1"/>
</dbReference>
<gene>
    <name evidence="18" type="ORF">J2Z53_000644</name>
</gene>
<dbReference type="InterPro" id="IPR011206">
    <property type="entry name" value="Citrate_lyase_beta/mcl1/mcl2"/>
</dbReference>
<evidence type="ECO:0000256" key="11">
    <source>
        <dbReference type="ARBA" id="ARBA00022842"/>
    </source>
</evidence>
<evidence type="ECO:0000256" key="16">
    <source>
        <dbReference type="ARBA" id="ARBA00049110"/>
    </source>
</evidence>
<dbReference type="EC" id="4.1.3.34" evidence="6"/>
<sequence>MYKLRRTMMFVPGSNPGMVKDAHIYGSDSIMFDLEDSVSLMEKDAARLIVFNALKSIDYEGTETVVRINALDSEFGLEDLEAIVRAQPDVIRLPKTEKAEDVIEVEREIARIEKEAGIPVGKTKMMAAIESALGVLNAYSIAKSSDRLMGIALGAEDFVTNMKTTRSPEGVELLAARSQILLATRAAGICAFDTVFSDVNNEEGFIKEVELIKQLGFDGKSVINPRQIAPVNKIYTPSEKEIKKSIRIINASEEAKKRGSGVVSLNGKMVDKPIIERAQRALMLAEAAGVDLEKFGGEENA</sequence>
<evidence type="ECO:0000256" key="5">
    <source>
        <dbReference type="ARBA" id="ARBA00011382"/>
    </source>
</evidence>
<evidence type="ECO:0000256" key="4">
    <source>
        <dbReference type="ARBA" id="ARBA00005549"/>
    </source>
</evidence>
<evidence type="ECO:0000259" key="17">
    <source>
        <dbReference type="Pfam" id="PF03328"/>
    </source>
</evidence>
<protein>
    <recommendedName>
        <fullName evidence="8">Citrate lyase subunit beta</fullName>
        <ecNumber evidence="6">4.1.3.34</ecNumber>
        <ecNumber evidence="7">4.1.3.6</ecNumber>
    </recommendedName>
    <alternativeName>
        <fullName evidence="13">Citrate (pro-3S)-lyase subunit beta</fullName>
    </alternativeName>
    <alternativeName>
        <fullName evidence="14">Citryl-CoA lyase subunit</fullName>
    </alternativeName>
</protein>
<dbReference type="Proteomes" id="UP000783390">
    <property type="component" value="Unassembled WGS sequence"/>
</dbReference>
<evidence type="ECO:0000313" key="19">
    <source>
        <dbReference type="Proteomes" id="UP000783390"/>
    </source>
</evidence>
<evidence type="ECO:0000256" key="6">
    <source>
        <dbReference type="ARBA" id="ARBA00012258"/>
    </source>
</evidence>
<comment type="catalytic activity">
    <reaction evidence="15">
        <text>citrate = oxaloacetate + acetate</text>
        <dbReference type="Rhea" id="RHEA:10760"/>
        <dbReference type="ChEBI" id="CHEBI:16452"/>
        <dbReference type="ChEBI" id="CHEBI:16947"/>
        <dbReference type="ChEBI" id="CHEBI:30089"/>
        <dbReference type="EC" id="4.1.3.6"/>
    </reaction>
</comment>
<evidence type="ECO:0000256" key="3">
    <source>
        <dbReference type="ARBA" id="ARBA00004496"/>
    </source>
</evidence>
<dbReference type="Gene3D" id="3.20.20.60">
    <property type="entry name" value="Phosphoenolpyruvate-binding domains"/>
    <property type="match status" value="1"/>
</dbReference>
<accession>A0ABS4EYJ2</accession>
<dbReference type="PANTHER" id="PTHR32308">
    <property type="entry name" value="LYASE BETA SUBUNIT, PUTATIVE (AFU_ORTHOLOGUE AFUA_4G13030)-RELATED"/>
    <property type="match status" value="1"/>
</dbReference>
<keyword evidence="10" id="KW-0479">Metal-binding</keyword>
<dbReference type="NCBIfam" id="TIGR01588">
    <property type="entry name" value="citE"/>
    <property type="match status" value="1"/>
</dbReference>
<dbReference type="RefSeq" id="WP_209795771.1">
    <property type="nucleotide sequence ID" value="NZ_JAGGJZ010000001.1"/>
</dbReference>
<feature type="domain" description="HpcH/HpaI aldolase/citrate lyase" evidence="17">
    <location>
        <begin position="6"/>
        <end position="225"/>
    </location>
</feature>
<evidence type="ECO:0000256" key="15">
    <source>
        <dbReference type="ARBA" id="ARBA00048308"/>
    </source>
</evidence>
<evidence type="ECO:0000256" key="9">
    <source>
        <dbReference type="ARBA" id="ARBA00022490"/>
    </source>
</evidence>
<evidence type="ECO:0000256" key="1">
    <source>
        <dbReference type="ARBA" id="ARBA00001946"/>
    </source>
</evidence>
<evidence type="ECO:0000256" key="7">
    <source>
        <dbReference type="ARBA" id="ARBA00012914"/>
    </source>
</evidence>
<evidence type="ECO:0000256" key="8">
    <source>
        <dbReference type="ARBA" id="ARBA00015712"/>
    </source>
</evidence>
<comment type="caution">
    <text evidence="18">The sequence shown here is derived from an EMBL/GenBank/DDBJ whole genome shotgun (WGS) entry which is preliminary data.</text>
</comment>
<dbReference type="InterPro" id="IPR006475">
    <property type="entry name" value="Citrate_lyase_beta_bac"/>
</dbReference>
<comment type="subcellular location">
    <subcellularLocation>
        <location evidence="3">Cytoplasm</location>
    </subcellularLocation>
</comment>
<keyword evidence="19" id="KW-1185">Reference proteome</keyword>
<evidence type="ECO:0000256" key="13">
    <source>
        <dbReference type="ARBA" id="ARBA00030255"/>
    </source>
</evidence>
<proteinExistence type="inferred from homology"/>
<comment type="cofactor">
    <cofactor evidence="1">
        <name>Mg(2+)</name>
        <dbReference type="ChEBI" id="CHEBI:18420"/>
    </cofactor>
</comment>
<comment type="function">
    <text evidence="2">Represents a citryl-ACP lyase.</text>
</comment>
<evidence type="ECO:0000256" key="14">
    <source>
        <dbReference type="ARBA" id="ARBA00032495"/>
    </source>
</evidence>
<reference evidence="18 19" key="1">
    <citation type="submission" date="2021-03" db="EMBL/GenBank/DDBJ databases">
        <title>Genomic Encyclopedia of Type Strains, Phase IV (KMG-IV): sequencing the most valuable type-strain genomes for metagenomic binning, comparative biology and taxonomic classification.</title>
        <authorList>
            <person name="Goeker M."/>
        </authorList>
    </citation>
    <scope>NUCLEOTIDE SEQUENCE [LARGE SCALE GENOMIC DNA]</scope>
    <source>
        <strain evidence="18 19">DSM 3984</strain>
    </source>
</reference>
<dbReference type="InterPro" id="IPR040442">
    <property type="entry name" value="Pyrv_kinase-like_dom_sf"/>
</dbReference>
<organism evidence="18 19">
    <name type="scientific">Clostridium moniliforme</name>
    <dbReference type="NCBI Taxonomy" id="39489"/>
    <lineage>
        <taxon>Bacteria</taxon>
        <taxon>Bacillati</taxon>
        <taxon>Bacillota</taxon>
        <taxon>Clostridia</taxon>
        <taxon>Eubacteriales</taxon>
        <taxon>Clostridiaceae</taxon>
        <taxon>Clostridium</taxon>
    </lineage>
</organism>
<keyword evidence="9" id="KW-0963">Cytoplasm</keyword>
<evidence type="ECO:0000256" key="2">
    <source>
        <dbReference type="ARBA" id="ARBA00003671"/>
    </source>
</evidence>
<dbReference type="InterPro" id="IPR005000">
    <property type="entry name" value="Aldolase/citrate-lyase_domain"/>
</dbReference>
<dbReference type="PANTHER" id="PTHR32308:SF10">
    <property type="entry name" value="CITRATE LYASE SUBUNIT BETA"/>
    <property type="match status" value="1"/>
</dbReference>
<keyword evidence="12 18" id="KW-0456">Lyase</keyword>
<dbReference type="EMBL" id="JAGGJZ010000001">
    <property type="protein sequence ID" value="MBP1889065.1"/>
    <property type="molecule type" value="Genomic_DNA"/>
</dbReference>
<comment type="similarity">
    <text evidence="4">Belongs to the HpcH/HpaI aldolase family. Citrate lyase beta subunit subfamily.</text>
</comment>
<comment type="catalytic activity">
    <reaction evidence="16">
        <text>(3S)-citryl-CoA = oxaloacetate + acetyl-CoA</text>
        <dbReference type="Rhea" id="RHEA:20812"/>
        <dbReference type="ChEBI" id="CHEBI:16452"/>
        <dbReference type="ChEBI" id="CHEBI:57288"/>
        <dbReference type="ChEBI" id="CHEBI:57321"/>
        <dbReference type="EC" id="4.1.3.34"/>
    </reaction>
</comment>
<evidence type="ECO:0000256" key="12">
    <source>
        <dbReference type="ARBA" id="ARBA00023239"/>
    </source>
</evidence>
<evidence type="ECO:0000256" key="10">
    <source>
        <dbReference type="ARBA" id="ARBA00022723"/>
    </source>
</evidence>
<dbReference type="EC" id="4.1.3.6" evidence="7"/>
<keyword evidence="11" id="KW-0460">Magnesium</keyword>
<dbReference type="PIRSF" id="PIRSF015582">
    <property type="entry name" value="Cit_lyase_B"/>
    <property type="match status" value="1"/>
</dbReference>
<dbReference type="InterPro" id="IPR015813">
    <property type="entry name" value="Pyrv/PenolPyrv_kinase-like_dom"/>
</dbReference>
<evidence type="ECO:0000313" key="18">
    <source>
        <dbReference type="EMBL" id="MBP1889065.1"/>
    </source>
</evidence>